<dbReference type="InterPro" id="IPR022496">
    <property type="entry name" value="T6A_TsaB"/>
</dbReference>
<evidence type="ECO:0000259" key="1">
    <source>
        <dbReference type="Pfam" id="PF00814"/>
    </source>
</evidence>
<accession>A0ABN8FA26</accession>
<reference evidence="2" key="1">
    <citation type="submission" date="2021-12" db="EMBL/GenBank/DDBJ databases">
        <authorList>
            <person name="Rodrigo-Torres L."/>
            <person name="Arahal R. D."/>
            <person name="Lucena T."/>
        </authorList>
    </citation>
    <scope>NUCLEOTIDE SEQUENCE</scope>
    <source>
        <strain evidence="2">CECT 8419</strain>
    </source>
</reference>
<feature type="domain" description="Gcp-like" evidence="1">
    <location>
        <begin position="29"/>
        <end position="124"/>
    </location>
</feature>
<evidence type="ECO:0000313" key="3">
    <source>
        <dbReference type="Proteomes" id="UP000837803"/>
    </source>
</evidence>
<gene>
    <name evidence="2" type="ORF">LEM8419_02516</name>
</gene>
<organism evidence="2 3">
    <name type="scientific">Neolewinella maritima</name>
    <dbReference type="NCBI Taxonomy" id="1383882"/>
    <lineage>
        <taxon>Bacteria</taxon>
        <taxon>Pseudomonadati</taxon>
        <taxon>Bacteroidota</taxon>
        <taxon>Saprospiria</taxon>
        <taxon>Saprospirales</taxon>
        <taxon>Lewinellaceae</taxon>
        <taxon>Neolewinella</taxon>
    </lineage>
</organism>
<dbReference type="SUPFAM" id="SSF53067">
    <property type="entry name" value="Actin-like ATPase domain"/>
    <property type="match status" value="1"/>
</dbReference>
<dbReference type="InterPro" id="IPR043129">
    <property type="entry name" value="ATPase_NBD"/>
</dbReference>
<evidence type="ECO:0000313" key="2">
    <source>
        <dbReference type="EMBL" id="CAH1001611.1"/>
    </source>
</evidence>
<dbReference type="NCBIfam" id="TIGR03725">
    <property type="entry name" value="T6A_YeaZ"/>
    <property type="match status" value="1"/>
</dbReference>
<name>A0ABN8FA26_9BACT</name>
<dbReference type="EMBL" id="CAKLPZ010000003">
    <property type="protein sequence ID" value="CAH1001611.1"/>
    <property type="molecule type" value="Genomic_DNA"/>
</dbReference>
<dbReference type="Pfam" id="PF00814">
    <property type="entry name" value="TsaD"/>
    <property type="match status" value="1"/>
</dbReference>
<dbReference type="RefSeq" id="WP_238751460.1">
    <property type="nucleotide sequence ID" value="NZ_CAKLPZ010000003.1"/>
</dbReference>
<dbReference type="PANTHER" id="PTHR11735:SF11">
    <property type="entry name" value="TRNA THREONYLCARBAMOYLADENOSINE BIOSYNTHESIS PROTEIN TSAB"/>
    <property type="match status" value="1"/>
</dbReference>
<protein>
    <recommendedName>
        <fullName evidence="1">Gcp-like domain-containing protein</fullName>
    </recommendedName>
</protein>
<sequence>MELLLETATEVCSVAVAHEGRILAEVAAAEVQQHASHLTRFITRALAEAGVTMAQLTEVVLSDGPGSFTSLRVGAATAKGLCMALPGLHLSVVPTLAALAHGVADSVGADHIMATLTSRRGEVYGQLFTAGSPPVPRSEIMNVRLTDPQWRGKLLGGESFGRVVVCGPGQARLRAALDEADNAFRFAGPVSCSAGLLLAPARRRPPVASYEPFYLNPPFVTKSKKRPLL</sequence>
<comment type="caution">
    <text evidence="2">The sequence shown here is derived from an EMBL/GenBank/DDBJ whole genome shotgun (WGS) entry which is preliminary data.</text>
</comment>
<dbReference type="InterPro" id="IPR000905">
    <property type="entry name" value="Gcp-like_dom"/>
</dbReference>
<proteinExistence type="predicted"/>
<dbReference type="Proteomes" id="UP000837803">
    <property type="component" value="Unassembled WGS sequence"/>
</dbReference>
<keyword evidence="3" id="KW-1185">Reference proteome</keyword>
<dbReference type="PANTHER" id="PTHR11735">
    <property type="entry name" value="TRNA N6-ADENOSINE THREONYLCARBAMOYLTRANSFERASE"/>
    <property type="match status" value="1"/>
</dbReference>
<dbReference type="Gene3D" id="3.30.420.40">
    <property type="match status" value="2"/>
</dbReference>